<proteinExistence type="inferred from homology"/>
<keyword evidence="5" id="KW-0812">Transmembrane</keyword>
<name>A0A813PGE4_9BILA</name>
<comment type="caution">
    <text evidence="11">The sequence shown here is derived from an EMBL/GenBank/DDBJ whole genome shotgun (WGS) entry which is preliminary data.</text>
</comment>
<reference evidence="11" key="1">
    <citation type="submission" date="2021-02" db="EMBL/GenBank/DDBJ databases">
        <authorList>
            <person name="Nowell W R."/>
        </authorList>
    </citation>
    <scope>NUCLEOTIDE SEQUENCE</scope>
    <source>
        <strain evidence="11">Ploen Becks lab</strain>
    </source>
</reference>
<evidence type="ECO:0000256" key="9">
    <source>
        <dbReference type="ARBA" id="ARBA00023180"/>
    </source>
</evidence>
<keyword evidence="4" id="KW-0808">Transferase</keyword>
<organism evidence="11 12">
    <name type="scientific">Brachionus calyciflorus</name>
    <dbReference type="NCBI Taxonomy" id="104777"/>
    <lineage>
        <taxon>Eukaryota</taxon>
        <taxon>Metazoa</taxon>
        <taxon>Spiralia</taxon>
        <taxon>Gnathifera</taxon>
        <taxon>Rotifera</taxon>
        <taxon>Eurotatoria</taxon>
        <taxon>Monogononta</taxon>
        <taxon>Pseudotrocha</taxon>
        <taxon>Ploima</taxon>
        <taxon>Brachionidae</taxon>
        <taxon>Brachionus</taxon>
    </lineage>
</organism>
<evidence type="ECO:0000313" key="12">
    <source>
        <dbReference type="Proteomes" id="UP000663879"/>
    </source>
</evidence>
<evidence type="ECO:0000256" key="8">
    <source>
        <dbReference type="ARBA" id="ARBA00023136"/>
    </source>
</evidence>
<keyword evidence="3" id="KW-0328">Glycosyltransferase</keyword>
<dbReference type="PANTHER" id="PTHR19297:SF191">
    <property type="entry name" value="PROTEIN XYLOSYLTRANSFERASE"/>
    <property type="match status" value="1"/>
</dbReference>
<evidence type="ECO:0000256" key="4">
    <source>
        <dbReference type="ARBA" id="ARBA00022679"/>
    </source>
</evidence>
<accession>A0A813PGE4</accession>
<evidence type="ECO:0000256" key="2">
    <source>
        <dbReference type="ARBA" id="ARBA00004922"/>
    </source>
</evidence>
<keyword evidence="9" id="KW-0325">Glycoprotein</keyword>
<comment type="subcellular location">
    <subcellularLocation>
        <location evidence="1">Membrane</location>
        <topology evidence="1">Single-pass type II membrane protein</topology>
    </subcellularLocation>
</comment>
<evidence type="ECO:0000256" key="6">
    <source>
        <dbReference type="ARBA" id="ARBA00022968"/>
    </source>
</evidence>
<keyword evidence="12" id="KW-1185">Reference proteome</keyword>
<dbReference type="Proteomes" id="UP000663879">
    <property type="component" value="Unassembled WGS sequence"/>
</dbReference>
<gene>
    <name evidence="11" type="ORF">OXX778_LOCUS3902</name>
</gene>
<dbReference type="InterPro" id="IPR003406">
    <property type="entry name" value="Glyco_trans_14"/>
</dbReference>
<keyword evidence="8" id="KW-0472">Membrane</keyword>
<comment type="pathway">
    <text evidence="2">Protein modification; protein glycosylation.</text>
</comment>
<protein>
    <submittedName>
        <fullName evidence="11">Uncharacterized protein</fullName>
    </submittedName>
</protein>
<dbReference type="PANTHER" id="PTHR19297">
    <property type="entry name" value="GLYCOSYLTRANSFERASE 14 FAMILY MEMBER"/>
    <property type="match status" value="1"/>
</dbReference>
<evidence type="ECO:0000256" key="3">
    <source>
        <dbReference type="ARBA" id="ARBA00022676"/>
    </source>
</evidence>
<keyword evidence="7" id="KW-1133">Transmembrane helix</keyword>
<dbReference type="EMBL" id="CAJNOC010000364">
    <property type="protein sequence ID" value="CAF0750780.1"/>
    <property type="molecule type" value="Genomic_DNA"/>
</dbReference>
<evidence type="ECO:0000256" key="5">
    <source>
        <dbReference type="ARBA" id="ARBA00022692"/>
    </source>
</evidence>
<dbReference type="GO" id="GO:0016020">
    <property type="term" value="C:membrane"/>
    <property type="evidence" value="ECO:0007669"/>
    <property type="project" value="UniProtKB-SubCell"/>
</dbReference>
<evidence type="ECO:0000256" key="7">
    <source>
        <dbReference type="ARBA" id="ARBA00022989"/>
    </source>
</evidence>
<evidence type="ECO:0000313" key="11">
    <source>
        <dbReference type="EMBL" id="CAF0750780.1"/>
    </source>
</evidence>
<dbReference type="AlphaFoldDB" id="A0A813PGE4"/>
<dbReference type="GO" id="GO:0008375">
    <property type="term" value="F:acetylglucosaminyltransferase activity"/>
    <property type="evidence" value="ECO:0007669"/>
    <property type="project" value="TreeGrafter"/>
</dbReference>
<dbReference type="OrthoDB" id="2019572at2759"/>
<evidence type="ECO:0000256" key="1">
    <source>
        <dbReference type="ARBA" id="ARBA00004606"/>
    </source>
</evidence>
<sequence length="444" mass="52847">MKLSLKKTLKFCFLILTIYIITICKRDSKSFKSTSSQYQRNVYPINCDLILNQDLNEIKKSNRILKDINPGLSGLTDKNFIFNKDQCNNYKKIRQFDRYETLITQAELNFPIAFSILTYNNSEQFERFLRSIYRPHNVYCIHIDKSSCSTFKKAIQSIVNCFDNVFLATKFENVIYAGFTRLQADLNCVKNLLNLKFLINSNHPNLINKKFVDWKYMLNTASTEFPLKTNYEMVEILTLLQGSNSIYIDKQIEKYTDRFKYIFKSNFHKKKLFVSKRLGNREVPHGIKLAKGSAYFIASRNFLSNIFNNSKILNFLKWLKNTYSPDETFWATLEYNTELFNSSSFRDSQEKFLPDLARYISWKHIKKCNGIYRHHICVFSLGDLTNLIKSKKFFVNKLMLEYDPLAYQCMEQWIDTRVRHTIDKNLQHREFYCNWLRKRSYLNC</sequence>
<keyword evidence="6" id="KW-0735">Signal-anchor</keyword>
<comment type="similarity">
    <text evidence="10">Belongs to the glycosyltransferase 14 family.</text>
</comment>
<evidence type="ECO:0000256" key="10">
    <source>
        <dbReference type="ARBA" id="ARBA00038150"/>
    </source>
</evidence>
<dbReference type="Pfam" id="PF02485">
    <property type="entry name" value="Branch"/>
    <property type="match status" value="1"/>
</dbReference>